<comment type="caution">
    <text evidence="7">The sequence shown here is derived from an EMBL/GenBank/DDBJ whole genome shotgun (WGS) entry which is preliminary data.</text>
</comment>
<dbReference type="EC" id="1.8.1.8" evidence="1"/>
<comment type="catalytic activity">
    <reaction evidence="4">
        <text>[protein]-dithiol + NAD(+) = [protein]-disulfide + NADH + H(+)</text>
        <dbReference type="Rhea" id="RHEA:18749"/>
        <dbReference type="Rhea" id="RHEA-COMP:10593"/>
        <dbReference type="Rhea" id="RHEA-COMP:10594"/>
        <dbReference type="ChEBI" id="CHEBI:15378"/>
        <dbReference type="ChEBI" id="CHEBI:29950"/>
        <dbReference type="ChEBI" id="CHEBI:50058"/>
        <dbReference type="ChEBI" id="CHEBI:57540"/>
        <dbReference type="ChEBI" id="CHEBI:57945"/>
        <dbReference type="EC" id="1.8.1.8"/>
    </reaction>
</comment>
<dbReference type="InterPro" id="IPR045870">
    <property type="entry name" value="TryX_NRX_thioredoxin_dom"/>
</dbReference>
<evidence type="ECO:0000256" key="1">
    <source>
        <dbReference type="ARBA" id="ARBA00012612"/>
    </source>
</evidence>
<protein>
    <recommendedName>
        <fullName evidence="3">Nucleoredoxin</fullName>
        <ecNumber evidence="1">1.8.1.8</ecNumber>
    </recommendedName>
</protein>
<dbReference type="GO" id="GO:0030178">
    <property type="term" value="P:negative regulation of Wnt signaling pathway"/>
    <property type="evidence" value="ECO:0007669"/>
    <property type="project" value="TreeGrafter"/>
</dbReference>
<evidence type="ECO:0000256" key="4">
    <source>
        <dbReference type="ARBA" id="ARBA00047388"/>
    </source>
</evidence>
<reference evidence="7" key="1">
    <citation type="submission" date="2021-02" db="EMBL/GenBank/DDBJ databases">
        <authorList>
            <person name="Nowell W R."/>
        </authorList>
    </citation>
    <scope>NUCLEOTIDE SEQUENCE</scope>
</reference>
<evidence type="ECO:0000256" key="2">
    <source>
        <dbReference type="ARBA" id="ARBA00025782"/>
    </source>
</evidence>
<name>A0A818NVQ6_9BILA</name>
<evidence type="ECO:0000259" key="6">
    <source>
        <dbReference type="PROSITE" id="PS51352"/>
    </source>
</evidence>
<feature type="non-terminal residue" evidence="7">
    <location>
        <position position="1"/>
    </location>
</feature>
<dbReference type="PANTHER" id="PTHR46472">
    <property type="entry name" value="NUCLEOREDOXIN"/>
    <property type="match status" value="1"/>
</dbReference>
<evidence type="ECO:0000313" key="7">
    <source>
        <dbReference type="EMBL" id="CAF3611087.1"/>
    </source>
</evidence>
<dbReference type="InterPro" id="IPR036249">
    <property type="entry name" value="Thioredoxin-like_sf"/>
</dbReference>
<gene>
    <name evidence="7" type="ORF">OTI717_LOCUS7307</name>
</gene>
<organism evidence="7 8">
    <name type="scientific">Rotaria sordida</name>
    <dbReference type="NCBI Taxonomy" id="392033"/>
    <lineage>
        <taxon>Eukaryota</taxon>
        <taxon>Metazoa</taxon>
        <taxon>Spiralia</taxon>
        <taxon>Gnathifera</taxon>
        <taxon>Rotifera</taxon>
        <taxon>Eurotatoria</taxon>
        <taxon>Bdelloidea</taxon>
        <taxon>Philodinida</taxon>
        <taxon>Philodinidae</taxon>
        <taxon>Rotaria</taxon>
    </lineage>
</organism>
<dbReference type="CDD" id="cd03009">
    <property type="entry name" value="TryX_like_TryX_NRX"/>
    <property type="match status" value="1"/>
</dbReference>
<dbReference type="GO" id="GO:0005634">
    <property type="term" value="C:nucleus"/>
    <property type="evidence" value="ECO:0007669"/>
    <property type="project" value="TreeGrafter"/>
</dbReference>
<dbReference type="Pfam" id="PF13905">
    <property type="entry name" value="Thioredoxin_8"/>
    <property type="match status" value="1"/>
</dbReference>
<comment type="catalytic activity">
    <reaction evidence="5">
        <text>[protein]-dithiol + NADP(+) = [protein]-disulfide + NADPH + H(+)</text>
        <dbReference type="Rhea" id="RHEA:18753"/>
        <dbReference type="Rhea" id="RHEA-COMP:10593"/>
        <dbReference type="Rhea" id="RHEA-COMP:10594"/>
        <dbReference type="ChEBI" id="CHEBI:15378"/>
        <dbReference type="ChEBI" id="CHEBI:29950"/>
        <dbReference type="ChEBI" id="CHEBI:50058"/>
        <dbReference type="ChEBI" id="CHEBI:57783"/>
        <dbReference type="ChEBI" id="CHEBI:58349"/>
        <dbReference type="EC" id="1.8.1.8"/>
    </reaction>
</comment>
<sequence>SHTKVKVQLIMAGVAKLFDGHIINKSKESVDLNDEKYKGKTIGLYFSAHWCPPCRGFTPVLIEFYKTHSENKKLEIIFISSDRDEKAFNEYYEDMPWLALDFTDRKKKEELGKKFNVSGIPTLILLDGDSGDVVCTNARSQIQSEDSKGEKFPWKSL</sequence>
<dbReference type="SUPFAM" id="SSF52833">
    <property type="entry name" value="Thioredoxin-like"/>
    <property type="match status" value="1"/>
</dbReference>
<evidence type="ECO:0000313" key="8">
    <source>
        <dbReference type="Proteomes" id="UP000663823"/>
    </source>
</evidence>
<dbReference type="EMBL" id="CAJOAX010000543">
    <property type="protein sequence ID" value="CAF3611087.1"/>
    <property type="molecule type" value="Genomic_DNA"/>
</dbReference>
<dbReference type="PANTHER" id="PTHR46472:SF1">
    <property type="entry name" value="NUCLEOREDOXIN"/>
    <property type="match status" value="1"/>
</dbReference>
<feature type="domain" description="Thioredoxin" evidence="6">
    <location>
        <begin position="3"/>
        <end position="157"/>
    </location>
</feature>
<dbReference type="Gene3D" id="3.40.30.10">
    <property type="entry name" value="Glutaredoxin"/>
    <property type="match status" value="1"/>
</dbReference>
<proteinExistence type="inferred from homology"/>
<dbReference type="PROSITE" id="PS51352">
    <property type="entry name" value="THIOREDOXIN_2"/>
    <property type="match status" value="1"/>
</dbReference>
<dbReference type="InterPro" id="IPR013766">
    <property type="entry name" value="Thioredoxin_domain"/>
</dbReference>
<dbReference type="AlphaFoldDB" id="A0A818NVQ6"/>
<accession>A0A818NVQ6</accession>
<dbReference type="Proteomes" id="UP000663823">
    <property type="component" value="Unassembled WGS sequence"/>
</dbReference>
<dbReference type="GO" id="GO:0004791">
    <property type="term" value="F:thioredoxin-disulfide reductase (NADPH) activity"/>
    <property type="evidence" value="ECO:0007669"/>
    <property type="project" value="InterPro"/>
</dbReference>
<evidence type="ECO:0000256" key="3">
    <source>
        <dbReference type="ARBA" id="ARBA00026178"/>
    </source>
</evidence>
<evidence type="ECO:0000256" key="5">
    <source>
        <dbReference type="ARBA" id="ARBA00047804"/>
    </source>
</evidence>
<dbReference type="InterPro" id="IPR012336">
    <property type="entry name" value="Thioredoxin-like_fold"/>
</dbReference>
<comment type="similarity">
    <text evidence="2">Belongs to the nucleoredoxin family.</text>
</comment>
<dbReference type="GO" id="GO:0031397">
    <property type="term" value="P:negative regulation of protein ubiquitination"/>
    <property type="evidence" value="ECO:0007669"/>
    <property type="project" value="TreeGrafter"/>
</dbReference>